<dbReference type="Proteomes" id="UP000775213">
    <property type="component" value="Unassembled WGS sequence"/>
</dbReference>
<feature type="transmembrane region" description="Helical" evidence="1">
    <location>
        <begin position="21"/>
        <end position="43"/>
    </location>
</feature>
<name>A0AAV7HP27_DENCH</name>
<evidence type="ECO:0000313" key="3">
    <source>
        <dbReference type="Proteomes" id="UP000775213"/>
    </source>
</evidence>
<evidence type="ECO:0000313" key="2">
    <source>
        <dbReference type="EMBL" id="KAH0469870.1"/>
    </source>
</evidence>
<dbReference type="AlphaFoldDB" id="A0AAV7HP27"/>
<reference evidence="2 3" key="1">
    <citation type="journal article" date="2021" name="Hortic Res">
        <title>Chromosome-scale assembly of the Dendrobium chrysotoxum genome enhances the understanding of orchid evolution.</title>
        <authorList>
            <person name="Zhang Y."/>
            <person name="Zhang G.Q."/>
            <person name="Zhang D."/>
            <person name="Liu X.D."/>
            <person name="Xu X.Y."/>
            <person name="Sun W.H."/>
            <person name="Yu X."/>
            <person name="Zhu X."/>
            <person name="Wang Z.W."/>
            <person name="Zhao X."/>
            <person name="Zhong W.Y."/>
            <person name="Chen H."/>
            <person name="Yin W.L."/>
            <person name="Huang T."/>
            <person name="Niu S.C."/>
            <person name="Liu Z.J."/>
        </authorList>
    </citation>
    <scope>NUCLEOTIDE SEQUENCE [LARGE SCALE GENOMIC DNA]</scope>
    <source>
        <strain evidence="2">Lindl</strain>
    </source>
</reference>
<dbReference type="EMBL" id="JAGFBR010000002">
    <property type="protein sequence ID" value="KAH0469870.1"/>
    <property type="molecule type" value="Genomic_DNA"/>
</dbReference>
<keyword evidence="1" id="KW-0472">Membrane</keyword>
<proteinExistence type="predicted"/>
<sequence length="80" mass="8856">MAFSFAEDEDALTVSWRLLGLAFWELAALTGSFSGLLCGLCWIKVEGERTLEIVIDAVAEAIREVRSDEAKQQCCEEEKG</sequence>
<organism evidence="2 3">
    <name type="scientific">Dendrobium chrysotoxum</name>
    <name type="common">Orchid</name>
    <dbReference type="NCBI Taxonomy" id="161865"/>
    <lineage>
        <taxon>Eukaryota</taxon>
        <taxon>Viridiplantae</taxon>
        <taxon>Streptophyta</taxon>
        <taxon>Embryophyta</taxon>
        <taxon>Tracheophyta</taxon>
        <taxon>Spermatophyta</taxon>
        <taxon>Magnoliopsida</taxon>
        <taxon>Liliopsida</taxon>
        <taxon>Asparagales</taxon>
        <taxon>Orchidaceae</taxon>
        <taxon>Epidendroideae</taxon>
        <taxon>Malaxideae</taxon>
        <taxon>Dendrobiinae</taxon>
        <taxon>Dendrobium</taxon>
    </lineage>
</organism>
<keyword evidence="1" id="KW-0812">Transmembrane</keyword>
<comment type="caution">
    <text evidence="2">The sequence shown here is derived from an EMBL/GenBank/DDBJ whole genome shotgun (WGS) entry which is preliminary data.</text>
</comment>
<evidence type="ECO:0000256" key="1">
    <source>
        <dbReference type="SAM" id="Phobius"/>
    </source>
</evidence>
<keyword evidence="1" id="KW-1133">Transmembrane helix</keyword>
<accession>A0AAV7HP27</accession>
<keyword evidence="3" id="KW-1185">Reference proteome</keyword>
<gene>
    <name evidence="2" type="ORF">IEQ34_001428</name>
</gene>
<protein>
    <submittedName>
        <fullName evidence="2">Uncharacterized protein</fullName>
    </submittedName>
</protein>